<feature type="transmembrane region" description="Helical" evidence="5">
    <location>
        <begin position="124"/>
        <end position="148"/>
    </location>
</feature>
<feature type="transmembrane region" description="Helical" evidence="5">
    <location>
        <begin position="400"/>
        <end position="421"/>
    </location>
</feature>
<keyword evidence="4 5" id="KW-0472">Membrane</keyword>
<dbReference type="PANTHER" id="PTHR47547">
    <property type="match status" value="1"/>
</dbReference>
<comment type="subcellular location">
    <subcellularLocation>
        <location evidence="1">Membrane</location>
        <topology evidence="1">Multi-pass membrane protein</topology>
    </subcellularLocation>
</comment>
<dbReference type="RefSeq" id="WP_206658252.1">
    <property type="nucleotide sequence ID" value="NZ_CP071182.1"/>
</dbReference>
<dbReference type="InterPro" id="IPR002293">
    <property type="entry name" value="AA/rel_permease1"/>
</dbReference>
<feature type="transmembrane region" description="Helical" evidence="5">
    <location>
        <begin position="12"/>
        <end position="30"/>
    </location>
</feature>
<gene>
    <name evidence="6" type="ORF">JZ786_08310</name>
</gene>
<accession>A0A9X7W1D8</accession>
<sequence>MSVQELQRKMGTFALTMTGVGSIIGSGWLFGAWKAAKVAGPAALVAWIIGMCAIMLIGLVYAELGGTFPQSGGAVRYAQYSHGSLAGFIAGWANWIAIVSVIPIEAEASMQYMSSWPVHWASGIYNGSTLTPIGVAGAGVLVLIYFFINYWTVQLFSRVNSLITVFKLIIPALTAIGLIIAGFHRSNFSHVGGFAPNGWSSVLTAIATSGIIFAFNGFQSPVNFAGEAKNPSRTVPRAVVGSILISGVIYLLLQTGFIGALTPHMLAGGWSAIELNSPFANLAIALGLNWLAIVLFADAFISPSGTGITYTATTARMVLGMSENGWFPQIFGTIHPFYKVPRRAMWLNLIIAYAFLAVFRGWGTLAGVISVATLISYVTGPVAAVSLRKTGASLERKLRVKGLSVIAPIAFMMASLILYWARWPLTGQVLLVMVVGLPIFLFYQAKHKWKDFSLHFKAGLWLVVYLLVMMALSYLGSAKFGGIGVIPYGWDMFVVAVASLAFYAWGIHSGWRTSEVREVERNIGVRAELQQQPMGTD</sequence>
<name>A0A9X7W1D8_9BACL</name>
<dbReference type="PIRSF" id="PIRSF006060">
    <property type="entry name" value="AA_transporter"/>
    <property type="match status" value="1"/>
</dbReference>
<feature type="transmembrane region" description="Helical" evidence="5">
    <location>
        <begin position="458"/>
        <end position="476"/>
    </location>
</feature>
<reference evidence="6 7" key="1">
    <citation type="submission" date="2021-02" db="EMBL/GenBank/DDBJ databases">
        <title>Alicyclobacillus curvatus sp. nov. and Alicyclobacillus mengziensis sp. nov., two acidophilic bacteria isolated from acid mine drainage.</title>
        <authorList>
            <person name="Huang Y."/>
        </authorList>
    </citation>
    <scope>NUCLEOTIDE SEQUENCE [LARGE SCALE GENOMIC DNA]</scope>
    <source>
        <strain evidence="6 7">S30H14</strain>
    </source>
</reference>
<protein>
    <submittedName>
        <fullName evidence="6">APC family permease</fullName>
    </submittedName>
</protein>
<feature type="transmembrane region" description="Helical" evidence="5">
    <location>
        <begin position="238"/>
        <end position="259"/>
    </location>
</feature>
<dbReference type="GO" id="GO:0016020">
    <property type="term" value="C:membrane"/>
    <property type="evidence" value="ECO:0007669"/>
    <property type="project" value="UniProtKB-SubCell"/>
</dbReference>
<feature type="transmembrane region" description="Helical" evidence="5">
    <location>
        <begin position="488"/>
        <end position="507"/>
    </location>
</feature>
<evidence type="ECO:0000256" key="4">
    <source>
        <dbReference type="ARBA" id="ARBA00023136"/>
    </source>
</evidence>
<keyword evidence="2 5" id="KW-0812">Transmembrane</keyword>
<evidence type="ECO:0000313" key="7">
    <source>
        <dbReference type="Proteomes" id="UP000663505"/>
    </source>
</evidence>
<dbReference type="InterPro" id="IPR052962">
    <property type="entry name" value="AA_Transporter_AGT"/>
</dbReference>
<keyword evidence="7" id="KW-1185">Reference proteome</keyword>
<evidence type="ECO:0000256" key="1">
    <source>
        <dbReference type="ARBA" id="ARBA00004141"/>
    </source>
</evidence>
<feature type="transmembrane region" description="Helical" evidence="5">
    <location>
        <begin position="344"/>
        <end position="362"/>
    </location>
</feature>
<evidence type="ECO:0000313" key="6">
    <source>
        <dbReference type="EMBL" id="QSO48936.1"/>
    </source>
</evidence>
<dbReference type="Gene3D" id="1.20.1740.10">
    <property type="entry name" value="Amino acid/polyamine transporter I"/>
    <property type="match status" value="1"/>
</dbReference>
<dbReference type="Proteomes" id="UP000663505">
    <property type="component" value="Chromosome"/>
</dbReference>
<keyword evidence="3 5" id="KW-1133">Transmembrane helix</keyword>
<dbReference type="PANTHER" id="PTHR47547:SF1">
    <property type="entry name" value="ASPARTATE-PROTON SYMPORTER"/>
    <property type="match status" value="1"/>
</dbReference>
<feature type="transmembrane region" description="Helical" evidence="5">
    <location>
        <begin position="427"/>
        <end position="446"/>
    </location>
</feature>
<evidence type="ECO:0000256" key="5">
    <source>
        <dbReference type="SAM" id="Phobius"/>
    </source>
</evidence>
<proteinExistence type="predicted"/>
<feature type="transmembrane region" description="Helical" evidence="5">
    <location>
        <begin position="368"/>
        <end position="388"/>
    </location>
</feature>
<dbReference type="EMBL" id="CP071182">
    <property type="protein sequence ID" value="QSO48936.1"/>
    <property type="molecule type" value="Genomic_DNA"/>
</dbReference>
<dbReference type="AlphaFoldDB" id="A0A9X7W1D8"/>
<evidence type="ECO:0000256" key="2">
    <source>
        <dbReference type="ARBA" id="ARBA00022692"/>
    </source>
</evidence>
<feature type="transmembrane region" description="Helical" evidence="5">
    <location>
        <begin position="198"/>
        <end position="218"/>
    </location>
</feature>
<feature type="transmembrane region" description="Helical" evidence="5">
    <location>
        <begin position="85"/>
        <end position="104"/>
    </location>
</feature>
<dbReference type="KEGG" id="afx:JZ786_08310"/>
<feature type="transmembrane region" description="Helical" evidence="5">
    <location>
        <begin position="160"/>
        <end position="183"/>
    </location>
</feature>
<organism evidence="6 7">
    <name type="scientific">Alicyclobacillus mengziensis</name>
    <dbReference type="NCBI Taxonomy" id="2931921"/>
    <lineage>
        <taxon>Bacteria</taxon>
        <taxon>Bacillati</taxon>
        <taxon>Bacillota</taxon>
        <taxon>Bacilli</taxon>
        <taxon>Bacillales</taxon>
        <taxon>Alicyclobacillaceae</taxon>
        <taxon>Alicyclobacillus</taxon>
    </lineage>
</organism>
<dbReference type="GO" id="GO:0022857">
    <property type="term" value="F:transmembrane transporter activity"/>
    <property type="evidence" value="ECO:0007669"/>
    <property type="project" value="InterPro"/>
</dbReference>
<dbReference type="Pfam" id="PF13520">
    <property type="entry name" value="AA_permease_2"/>
    <property type="match status" value="1"/>
</dbReference>
<evidence type="ECO:0000256" key="3">
    <source>
        <dbReference type="ARBA" id="ARBA00022989"/>
    </source>
</evidence>
<feature type="transmembrane region" description="Helical" evidence="5">
    <location>
        <begin position="279"/>
        <end position="301"/>
    </location>
</feature>
<feature type="transmembrane region" description="Helical" evidence="5">
    <location>
        <begin position="42"/>
        <end position="64"/>
    </location>
</feature>